<name>K1TZK3_9ZZZZ</name>
<evidence type="ECO:0000313" key="5">
    <source>
        <dbReference type="EMBL" id="EKC64726.1"/>
    </source>
</evidence>
<feature type="domain" description="Transketolase N-terminal" evidence="4">
    <location>
        <begin position="10"/>
        <end position="187"/>
    </location>
</feature>
<reference evidence="5" key="1">
    <citation type="journal article" date="2013" name="Environ. Microbiol.">
        <title>Microbiota from the distal guts of lean and obese adolescents exhibit partial functional redundancy besides clear differences in community structure.</title>
        <authorList>
            <person name="Ferrer M."/>
            <person name="Ruiz A."/>
            <person name="Lanza F."/>
            <person name="Haange S.B."/>
            <person name="Oberbach A."/>
            <person name="Till H."/>
            <person name="Bargiela R."/>
            <person name="Campoy C."/>
            <person name="Segura M.T."/>
            <person name="Richter M."/>
            <person name="von Bergen M."/>
            <person name="Seifert J."/>
            <person name="Suarez A."/>
        </authorList>
    </citation>
    <scope>NUCLEOTIDE SEQUENCE</scope>
</reference>
<accession>K1TZK3</accession>
<evidence type="ECO:0000256" key="2">
    <source>
        <dbReference type="ARBA" id="ARBA00007131"/>
    </source>
</evidence>
<dbReference type="Pfam" id="PF00456">
    <property type="entry name" value="Transketolase_N"/>
    <property type="match status" value="1"/>
</dbReference>
<comment type="cofactor">
    <cofactor evidence="1">
        <name>thiamine diphosphate</name>
        <dbReference type="ChEBI" id="CHEBI:58937"/>
    </cofactor>
</comment>
<dbReference type="InterPro" id="IPR005474">
    <property type="entry name" value="Transketolase_N"/>
</dbReference>
<dbReference type="SUPFAM" id="SSF52518">
    <property type="entry name" value="Thiamin diphosphate-binding fold (THDP-binding)"/>
    <property type="match status" value="1"/>
</dbReference>
<proteinExistence type="inferred from homology"/>
<dbReference type="AlphaFoldDB" id="K1TZK3"/>
<evidence type="ECO:0000256" key="1">
    <source>
        <dbReference type="ARBA" id="ARBA00001964"/>
    </source>
</evidence>
<comment type="similarity">
    <text evidence="2">Belongs to the transketolase family.</text>
</comment>
<comment type="caution">
    <text evidence="5">The sequence shown here is derived from an EMBL/GenBank/DDBJ whole genome shotgun (WGS) entry which is preliminary data.</text>
</comment>
<evidence type="ECO:0000256" key="3">
    <source>
        <dbReference type="ARBA" id="ARBA00023052"/>
    </source>
</evidence>
<dbReference type="InterPro" id="IPR029061">
    <property type="entry name" value="THDP-binding"/>
</dbReference>
<dbReference type="PANTHER" id="PTHR47514">
    <property type="entry name" value="TRANSKETOLASE N-TERMINAL SECTION-RELATED"/>
    <property type="match status" value="1"/>
</dbReference>
<dbReference type="EMBL" id="AJWZ01004688">
    <property type="protein sequence ID" value="EKC64726.1"/>
    <property type="molecule type" value="Genomic_DNA"/>
</dbReference>
<organism evidence="5">
    <name type="scientific">human gut metagenome</name>
    <dbReference type="NCBI Taxonomy" id="408170"/>
    <lineage>
        <taxon>unclassified sequences</taxon>
        <taxon>metagenomes</taxon>
        <taxon>organismal metagenomes</taxon>
    </lineage>
</organism>
<evidence type="ECO:0000259" key="4">
    <source>
        <dbReference type="Pfam" id="PF00456"/>
    </source>
</evidence>
<dbReference type="PANTHER" id="PTHR47514:SF1">
    <property type="entry name" value="TRANSKETOLASE N-TERMINAL SECTION-RELATED"/>
    <property type="match status" value="1"/>
</dbReference>
<keyword evidence="3" id="KW-0786">Thiamine pyrophosphate</keyword>
<protein>
    <submittedName>
        <fullName evidence="5">Transketolase domain-containing protein</fullName>
    </submittedName>
</protein>
<gene>
    <name evidence="5" type="ORF">OBE_06801</name>
</gene>
<dbReference type="Gene3D" id="3.40.50.970">
    <property type="match status" value="1"/>
</dbReference>
<sequence>MLCDFGYNDPEQLKTFNLTNSKMGIHLDSNKVAGVDASTGSLGHGIPIAAGTAIAARVLGKDYYTYVVTGDGELDEGSNWEGLMTIRHYNLTNCITIVDRNHCMIDGNTEDVMKLEPLADKFVAFGFHTIVCEGNNIVSLCKAIDEAHKTKDKPTVIVADTIKGVGIKLTSGNYKWHYGAIDEEMAKVAAKDLDEYSAERIARCGKEFE</sequence>